<gene>
    <name evidence="1" type="ORF">MiSe_57990</name>
</gene>
<accession>A0AAV3XKM2</accession>
<comment type="caution">
    <text evidence="1">The sequence shown here is derived from an EMBL/GenBank/DDBJ whole genome shotgun (WGS) entry which is preliminary data.</text>
</comment>
<dbReference type="EMBL" id="BLAY01000105">
    <property type="protein sequence ID" value="GET40987.1"/>
    <property type="molecule type" value="Genomic_DNA"/>
</dbReference>
<organism evidence="1 2">
    <name type="scientific">Microseira wollei NIES-4236</name>
    <dbReference type="NCBI Taxonomy" id="2530354"/>
    <lineage>
        <taxon>Bacteria</taxon>
        <taxon>Bacillati</taxon>
        <taxon>Cyanobacteriota</taxon>
        <taxon>Cyanophyceae</taxon>
        <taxon>Oscillatoriophycideae</taxon>
        <taxon>Aerosakkonematales</taxon>
        <taxon>Aerosakkonemataceae</taxon>
        <taxon>Microseira</taxon>
    </lineage>
</organism>
<dbReference type="AlphaFoldDB" id="A0AAV3XKM2"/>
<proteinExistence type="predicted"/>
<sequence length="49" mass="5816">MDKRVRLRSVPLAYRECGREAYRAAFRYENPILQTCVANPNCESRQVKR</sequence>
<evidence type="ECO:0000313" key="1">
    <source>
        <dbReference type="EMBL" id="GET40987.1"/>
    </source>
</evidence>
<keyword evidence="2" id="KW-1185">Reference proteome</keyword>
<protein>
    <submittedName>
        <fullName evidence="1">Uncharacterized protein</fullName>
    </submittedName>
</protein>
<name>A0AAV3XKM2_9CYAN</name>
<dbReference type="Proteomes" id="UP001050975">
    <property type="component" value="Unassembled WGS sequence"/>
</dbReference>
<evidence type="ECO:0000313" key="2">
    <source>
        <dbReference type="Proteomes" id="UP001050975"/>
    </source>
</evidence>
<reference evidence="1" key="1">
    <citation type="submission" date="2019-10" db="EMBL/GenBank/DDBJ databases">
        <title>Draft genome sequece of Microseira wollei NIES-4236.</title>
        <authorList>
            <person name="Yamaguchi H."/>
            <person name="Suzuki S."/>
            <person name="Kawachi M."/>
        </authorList>
    </citation>
    <scope>NUCLEOTIDE SEQUENCE</scope>
    <source>
        <strain evidence="1">NIES-4236</strain>
    </source>
</reference>